<evidence type="ECO:0000256" key="1">
    <source>
        <dbReference type="ARBA" id="ARBA00022516"/>
    </source>
</evidence>
<name>A0AB74UML4_9GAMM</name>
<dbReference type="AlphaFoldDB" id="A0AB74UML4"/>
<evidence type="ECO:0000256" key="4">
    <source>
        <dbReference type="ARBA" id="ARBA00023160"/>
    </source>
</evidence>
<evidence type="ECO:0000256" key="3">
    <source>
        <dbReference type="ARBA" id="ARBA00023098"/>
    </source>
</evidence>
<dbReference type="PANTHER" id="PTHR38764">
    <property type="entry name" value="ACYL CARRIER PROTEIN PHOSPHODIESTERASE"/>
    <property type="match status" value="1"/>
</dbReference>
<dbReference type="PANTHER" id="PTHR38764:SF1">
    <property type="entry name" value="ACYL CARRIER PROTEIN PHOSPHODIESTERASE"/>
    <property type="match status" value="1"/>
</dbReference>
<dbReference type="GO" id="GO:0006633">
    <property type="term" value="P:fatty acid biosynthetic process"/>
    <property type="evidence" value="ECO:0007669"/>
    <property type="project" value="UniProtKB-KW"/>
</dbReference>
<keyword evidence="1" id="KW-0444">Lipid biosynthesis</keyword>
<evidence type="ECO:0000313" key="5">
    <source>
        <dbReference type="EMBL" id="XIA17570.1"/>
    </source>
</evidence>
<keyword evidence="4" id="KW-0275">Fatty acid biosynthesis</keyword>
<organism evidence="5">
    <name type="scientific">Rhodanobacter sp. FW102-FHT14D07</name>
    <dbReference type="NCBI Taxonomy" id="3351462"/>
    <lineage>
        <taxon>Bacteria</taxon>
        <taxon>Pseudomonadati</taxon>
        <taxon>Pseudomonadota</taxon>
        <taxon>Gammaproteobacteria</taxon>
        <taxon>Lysobacterales</taxon>
        <taxon>Rhodanobacteraceae</taxon>
        <taxon>Rhodanobacter</taxon>
    </lineage>
</organism>
<keyword evidence="3" id="KW-0443">Lipid metabolism</keyword>
<dbReference type="RefSeq" id="WP_395116291.1">
    <property type="nucleotide sequence ID" value="NZ_CP170721.1"/>
</dbReference>
<evidence type="ECO:0000256" key="2">
    <source>
        <dbReference type="ARBA" id="ARBA00022801"/>
    </source>
</evidence>
<dbReference type="EMBL" id="CP170721">
    <property type="protein sequence ID" value="XIA17570.1"/>
    <property type="molecule type" value="Genomic_DNA"/>
</dbReference>
<gene>
    <name evidence="5" type="ORF">ACFYG5_13495</name>
</gene>
<dbReference type="InterPro" id="IPR007431">
    <property type="entry name" value="ACP_PD"/>
</dbReference>
<proteinExistence type="predicted"/>
<accession>A0AB74UML4</accession>
<keyword evidence="4" id="KW-0276">Fatty acid metabolism</keyword>
<protein>
    <submittedName>
        <fullName evidence="5">ACP phosphodiesterase</fullName>
    </submittedName>
</protein>
<reference evidence="5" key="1">
    <citation type="submission" date="2024-10" db="EMBL/GenBank/DDBJ databases">
        <authorList>
            <person name="Lesea H.P."/>
            <person name="Kuehl J.V."/>
            <person name="Chandonia J.-M."/>
        </authorList>
    </citation>
    <scope>NUCLEOTIDE SEQUENCE</scope>
    <source>
        <strain evidence="5">FW102-FHT14D07</strain>
    </source>
</reference>
<dbReference type="Pfam" id="PF04336">
    <property type="entry name" value="ACP_PD"/>
    <property type="match status" value="1"/>
</dbReference>
<dbReference type="GO" id="GO:0008770">
    <property type="term" value="F:[acyl-carrier-protein] phosphodiesterase activity"/>
    <property type="evidence" value="ECO:0007669"/>
    <property type="project" value="InterPro"/>
</dbReference>
<sequence>MNHLAHALLAGDDEALQLGGLLGDFVRGQPDPAQFPPRVIRGIRLHRAIDGYTDAHPAVLAAKAQLPPPYRRYAGILLDMWFDHLLAREFPRWSAQPLEDYSLGLRGLLRRRDALLTPALRRFRSYMEANDLPGGYADRAVLGRALAGIGERLTRANPLDTALPVLVAREGELQRRFEVFFPELRGFVAGWMEGQGDGGVGAKPGFLLPSGEGARRADEGA</sequence>
<keyword evidence="2" id="KW-0378">Hydrolase</keyword>